<feature type="compositionally biased region" description="Low complexity" evidence="1">
    <location>
        <begin position="1"/>
        <end position="15"/>
    </location>
</feature>
<name>A0A1C3P0T9_9ACTN</name>
<feature type="region of interest" description="Disordered" evidence="1">
    <location>
        <begin position="1"/>
        <end position="20"/>
    </location>
</feature>
<sequence>MPARAPDRAAPVAGRTSGPPAAIPAAVWRITAVVVVGAFMANLDTALVNIGLDTIGRDLGASLASTFWSSPLRTTQPPTSSSTRWKKGP</sequence>
<dbReference type="SUPFAM" id="SSF103473">
    <property type="entry name" value="MFS general substrate transporter"/>
    <property type="match status" value="1"/>
</dbReference>
<gene>
    <name evidence="2" type="ORF">FDG2_3750</name>
</gene>
<accession>A0A1C3P0T9</accession>
<dbReference type="Proteomes" id="UP000199013">
    <property type="component" value="Unassembled WGS sequence"/>
</dbReference>
<proteinExistence type="predicted"/>
<dbReference type="InterPro" id="IPR036259">
    <property type="entry name" value="MFS_trans_sf"/>
</dbReference>
<feature type="compositionally biased region" description="Low complexity" evidence="1">
    <location>
        <begin position="70"/>
        <end position="83"/>
    </location>
</feature>
<reference evidence="3" key="1">
    <citation type="submission" date="2016-02" db="EMBL/GenBank/DDBJ databases">
        <authorList>
            <person name="Wibberg D."/>
        </authorList>
    </citation>
    <scope>NUCLEOTIDE SEQUENCE [LARGE SCALE GENOMIC DNA]</scope>
</reference>
<dbReference type="EMBL" id="FLUV01001572">
    <property type="protein sequence ID" value="SBW23358.1"/>
    <property type="molecule type" value="Genomic_DNA"/>
</dbReference>
<organism evidence="2 3">
    <name type="scientific">Candidatus Protofrankia californiensis</name>
    <dbReference type="NCBI Taxonomy" id="1839754"/>
    <lineage>
        <taxon>Bacteria</taxon>
        <taxon>Bacillati</taxon>
        <taxon>Actinomycetota</taxon>
        <taxon>Actinomycetes</taxon>
        <taxon>Frankiales</taxon>
        <taxon>Frankiaceae</taxon>
        <taxon>Protofrankia</taxon>
    </lineage>
</organism>
<dbReference type="AlphaFoldDB" id="A0A1C3P0T9"/>
<evidence type="ECO:0000313" key="2">
    <source>
        <dbReference type="EMBL" id="SBW23358.1"/>
    </source>
</evidence>
<keyword evidence="3" id="KW-1185">Reference proteome</keyword>
<evidence type="ECO:0000313" key="3">
    <source>
        <dbReference type="Proteomes" id="UP000199013"/>
    </source>
</evidence>
<protein>
    <submittedName>
        <fullName evidence="2">Uncharacterized protein</fullName>
    </submittedName>
</protein>
<evidence type="ECO:0000256" key="1">
    <source>
        <dbReference type="SAM" id="MobiDB-lite"/>
    </source>
</evidence>
<feature type="region of interest" description="Disordered" evidence="1">
    <location>
        <begin position="70"/>
        <end position="89"/>
    </location>
</feature>